<dbReference type="PROSITE" id="PS00197">
    <property type="entry name" value="2FE2S_FER_1"/>
    <property type="match status" value="1"/>
</dbReference>
<evidence type="ECO:0000256" key="5">
    <source>
        <dbReference type="ARBA" id="ARBA00022723"/>
    </source>
</evidence>
<reference evidence="12" key="1">
    <citation type="submission" date="2017-06" db="EMBL/GenBank/DDBJ databases">
        <title>Herbaspirillum phytohormonus sp. nov., isolated from the root nodule of Robinia pseudoacacia in lead-zinc mine.</title>
        <authorList>
            <person name="Fan M."/>
            <person name="Lin Y."/>
        </authorList>
    </citation>
    <scope>NUCLEOTIDE SEQUENCE [LARGE SCALE GENOMIC DNA]</scope>
    <source>
        <strain evidence="12">SC-089</strain>
    </source>
</reference>
<evidence type="ECO:0000256" key="1">
    <source>
        <dbReference type="ARBA" id="ARBA00001917"/>
    </source>
</evidence>
<evidence type="ECO:0000256" key="8">
    <source>
        <dbReference type="ARBA" id="ARBA00023014"/>
    </source>
</evidence>
<dbReference type="SUPFAM" id="SSF63380">
    <property type="entry name" value="Riboflavin synthase domain-like"/>
    <property type="match status" value="1"/>
</dbReference>
<dbReference type="EMBL" id="NJIH01000018">
    <property type="protein sequence ID" value="OWT53959.1"/>
    <property type="molecule type" value="Genomic_DNA"/>
</dbReference>
<dbReference type="Gene3D" id="3.40.50.80">
    <property type="entry name" value="Nucleotide-binding domain of ferredoxin-NADP reductase (FNR) module"/>
    <property type="match status" value="1"/>
</dbReference>
<comment type="cofactor">
    <cofactor evidence="1">
        <name>FMN</name>
        <dbReference type="ChEBI" id="CHEBI:58210"/>
    </cofactor>
</comment>
<gene>
    <name evidence="11" type="ORF">CEY11_23495</name>
</gene>
<keyword evidence="3" id="KW-0288">FMN</keyword>
<dbReference type="CDD" id="cd06185">
    <property type="entry name" value="PDR_like"/>
    <property type="match status" value="1"/>
</dbReference>
<comment type="caution">
    <text evidence="11">The sequence shown here is derived from an EMBL/GenBank/DDBJ whole genome shotgun (WGS) entry which is preliminary data.</text>
</comment>
<dbReference type="InterPro" id="IPR054582">
    <property type="entry name" value="DmmA-like_N"/>
</dbReference>
<dbReference type="AlphaFoldDB" id="A0A225M4T2"/>
<evidence type="ECO:0000259" key="10">
    <source>
        <dbReference type="PROSITE" id="PS51384"/>
    </source>
</evidence>
<dbReference type="GO" id="GO:0046872">
    <property type="term" value="F:metal ion binding"/>
    <property type="evidence" value="ECO:0007669"/>
    <property type="project" value="UniProtKB-KW"/>
</dbReference>
<keyword evidence="5" id="KW-0479">Metal-binding</keyword>
<keyword evidence="6" id="KW-0560">Oxidoreductase</keyword>
<dbReference type="InterPro" id="IPR050415">
    <property type="entry name" value="MRET"/>
</dbReference>
<protein>
    <submittedName>
        <fullName evidence="11">Oxidoreductase</fullName>
    </submittedName>
</protein>
<dbReference type="PANTHER" id="PTHR47354">
    <property type="entry name" value="NADH OXIDOREDUCTASE HCR"/>
    <property type="match status" value="1"/>
</dbReference>
<evidence type="ECO:0000313" key="11">
    <source>
        <dbReference type="EMBL" id="OWT53959.1"/>
    </source>
</evidence>
<dbReference type="GO" id="GO:0016491">
    <property type="term" value="F:oxidoreductase activity"/>
    <property type="evidence" value="ECO:0007669"/>
    <property type="project" value="UniProtKB-KW"/>
</dbReference>
<dbReference type="InterPro" id="IPR006058">
    <property type="entry name" value="2Fe2S_fd_BS"/>
</dbReference>
<dbReference type="RefSeq" id="WP_088605867.1">
    <property type="nucleotide sequence ID" value="NZ_NJIH01000018.1"/>
</dbReference>
<accession>A0A225M4T2</accession>
<evidence type="ECO:0000256" key="6">
    <source>
        <dbReference type="ARBA" id="ARBA00023002"/>
    </source>
</evidence>
<dbReference type="Gene3D" id="3.10.20.30">
    <property type="match status" value="1"/>
</dbReference>
<evidence type="ECO:0000256" key="2">
    <source>
        <dbReference type="ARBA" id="ARBA00022630"/>
    </source>
</evidence>
<feature type="domain" description="2Fe-2S ferredoxin-type" evidence="9">
    <location>
        <begin position="240"/>
        <end position="325"/>
    </location>
</feature>
<evidence type="ECO:0000256" key="3">
    <source>
        <dbReference type="ARBA" id="ARBA00022643"/>
    </source>
</evidence>
<dbReference type="SUPFAM" id="SSF52343">
    <property type="entry name" value="Ferredoxin reductase-like, C-terminal NADP-linked domain"/>
    <property type="match status" value="1"/>
</dbReference>
<dbReference type="InterPro" id="IPR036010">
    <property type="entry name" value="2Fe-2S_ferredoxin-like_sf"/>
</dbReference>
<evidence type="ECO:0000259" key="9">
    <source>
        <dbReference type="PROSITE" id="PS51085"/>
    </source>
</evidence>
<dbReference type="OrthoDB" id="544091at2"/>
<evidence type="ECO:0000256" key="7">
    <source>
        <dbReference type="ARBA" id="ARBA00023004"/>
    </source>
</evidence>
<dbReference type="Pfam" id="PF00111">
    <property type="entry name" value="Fer2"/>
    <property type="match status" value="1"/>
</dbReference>
<keyword evidence="8" id="KW-0411">Iron-sulfur</keyword>
<proteinExistence type="predicted"/>
<dbReference type="InterPro" id="IPR012675">
    <property type="entry name" value="Beta-grasp_dom_sf"/>
</dbReference>
<keyword evidence="12" id="KW-1185">Reference proteome</keyword>
<dbReference type="PANTHER" id="PTHR47354:SF2">
    <property type="entry name" value="BLR2392 PROTEIN"/>
    <property type="match status" value="1"/>
</dbReference>
<dbReference type="PROSITE" id="PS51384">
    <property type="entry name" value="FAD_FR"/>
    <property type="match status" value="1"/>
</dbReference>
<dbReference type="InterPro" id="IPR039261">
    <property type="entry name" value="FNR_nucleotide-bd"/>
</dbReference>
<sequence length="325" mass="35270">MTTLTLTVSAVQALTPIIRSVILETADGAALPGYTPGSHLKVHIPGQQEPRCYSLVGLDAGAEDFDAPRRYCLGVRLEDPSSGGSRHMHQLKAGDTLQVEAPKNDFPLHQPEPGEDPAILIAGGIGITPIASMAAALKAAGRPFELHYYGRSLAQMAYTAELAAQHGGSLHLHADDDAATQLPLAELLERFHNAQHLYVCGPKGLIDLVVEQSHGRHWPHTHVHFELFTSAAPQAGDRAFEVELRQSGQVFRIPPDKTILEVLEEAGCDPLYDCKRGECGVCQVTVLEGVPDHRDYYLSDDERAAGKVMQICISRSLSDRLVLDL</sequence>
<evidence type="ECO:0000256" key="4">
    <source>
        <dbReference type="ARBA" id="ARBA00022714"/>
    </source>
</evidence>
<name>A0A225M4T2_9BURK</name>
<keyword evidence="7" id="KW-0408">Iron</keyword>
<feature type="domain" description="FAD-binding FR-type" evidence="10">
    <location>
        <begin position="1"/>
        <end position="109"/>
    </location>
</feature>
<dbReference type="Pfam" id="PF22290">
    <property type="entry name" value="DmmA-like_N"/>
    <property type="match status" value="1"/>
</dbReference>
<organism evidence="11 12">
    <name type="scientific">Candidimonas nitroreducens</name>
    <dbReference type="NCBI Taxonomy" id="683354"/>
    <lineage>
        <taxon>Bacteria</taxon>
        <taxon>Pseudomonadati</taxon>
        <taxon>Pseudomonadota</taxon>
        <taxon>Betaproteobacteria</taxon>
        <taxon>Burkholderiales</taxon>
        <taxon>Alcaligenaceae</taxon>
        <taxon>Candidimonas</taxon>
    </lineage>
</organism>
<dbReference type="InterPro" id="IPR001041">
    <property type="entry name" value="2Fe-2S_ferredoxin-type"/>
</dbReference>
<dbReference type="Proteomes" id="UP000214603">
    <property type="component" value="Unassembled WGS sequence"/>
</dbReference>
<dbReference type="PROSITE" id="PS51085">
    <property type="entry name" value="2FE2S_FER_2"/>
    <property type="match status" value="1"/>
</dbReference>
<dbReference type="CDD" id="cd00207">
    <property type="entry name" value="fer2"/>
    <property type="match status" value="1"/>
</dbReference>
<evidence type="ECO:0000313" key="12">
    <source>
        <dbReference type="Proteomes" id="UP000214603"/>
    </source>
</evidence>
<dbReference type="SUPFAM" id="SSF54292">
    <property type="entry name" value="2Fe-2S ferredoxin-like"/>
    <property type="match status" value="1"/>
</dbReference>
<keyword evidence="2" id="KW-0285">Flavoprotein</keyword>
<dbReference type="InterPro" id="IPR017927">
    <property type="entry name" value="FAD-bd_FR_type"/>
</dbReference>
<keyword evidence="4" id="KW-0001">2Fe-2S</keyword>
<dbReference type="Gene3D" id="2.40.30.10">
    <property type="entry name" value="Translation factors"/>
    <property type="match status" value="1"/>
</dbReference>
<dbReference type="PRINTS" id="PR00409">
    <property type="entry name" value="PHDIOXRDTASE"/>
</dbReference>
<dbReference type="InterPro" id="IPR017938">
    <property type="entry name" value="Riboflavin_synthase-like_b-brl"/>
</dbReference>
<dbReference type="GO" id="GO:0051537">
    <property type="term" value="F:2 iron, 2 sulfur cluster binding"/>
    <property type="evidence" value="ECO:0007669"/>
    <property type="project" value="UniProtKB-KW"/>
</dbReference>